<dbReference type="Pfam" id="PF19304">
    <property type="entry name" value="PGDH_inter"/>
    <property type="match status" value="1"/>
</dbReference>
<dbReference type="Gene3D" id="3.40.50.720">
    <property type="entry name" value="NAD(P)-binding Rossmann-like Domain"/>
    <property type="match status" value="2"/>
</dbReference>
<dbReference type="PANTHER" id="PTHR42938:SF47">
    <property type="entry name" value="HYDROXYPYRUVATE REDUCTASE"/>
    <property type="match status" value="1"/>
</dbReference>
<evidence type="ECO:0000256" key="7">
    <source>
        <dbReference type="ARBA" id="ARBA00048126"/>
    </source>
</evidence>
<dbReference type="OrthoDB" id="9805416at2"/>
<dbReference type="SUPFAM" id="SSF51735">
    <property type="entry name" value="NAD(P)-binding Rossmann-fold domains"/>
    <property type="match status" value="1"/>
</dbReference>
<dbReference type="InterPro" id="IPR036291">
    <property type="entry name" value="NAD(P)-bd_dom_sf"/>
</dbReference>
<dbReference type="AlphaFoldDB" id="A0A0A3IJ80"/>
<dbReference type="InterPro" id="IPR002912">
    <property type="entry name" value="ACT_dom"/>
</dbReference>
<dbReference type="PROSITE" id="PS51671">
    <property type="entry name" value="ACT"/>
    <property type="match status" value="1"/>
</dbReference>
<dbReference type="Gene3D" id="3.30.70.260">
    <property type="match status" value="1"/>
</dbReference>
<comment type="similarity">
    <text evidence="3 9">Belongs to the D-isomer specific 2-hydroxyacid dehydrogenase family.</text>
</comment>
<dbReference type="SUPFAM" id="SSF52283">
    <property type="entry name" value="Formate/glycerate dehydrogenase catalytic domain-like"/>
    <property type="match status" value="1"/>
</dbReference>
<dbReference type="CDD" id="cd12173">
    <property type="entry name" value="PGDH_4"/>
    <property type="match status" value="1"/>
</dbReference>
<keyword evidence="9" id="KW-0718">Serine biosynthesis</keyword>
<dbReference type="PROSITE" id="PS00670">
    <property type="entry name" value="D_2_HYDROXYACID_DH_2"/>
    <property type="match status" value="1"/>
</dbReference>
<accession>A0A0A3IJ80</accession>
<evidence type="ECO:0000259" key="10">
    <source>
        <dbReference type="PROSITE" id="PS51671"/>
    </source>
</evidence>
<evidence type="ECO:0000256" key="2">
    <source>
        <dbReference type="ARBA" id="ARBA00005216"/>
    </source>
</evidence>
<dbReference type="PANTHER" id="PTHR42938">
    <property type="entry name" value="FORMATE DEHYDROGENASE 1"/>
    <property type="match status" value="1"/>
</dbReference>
<keyword evidence="6 9" id="KW-0520">NAD</keyword>
<dbReference type="FunFam" id="3.30.70.260:FF:000008">
    <property type="entry name" value="D-3-phosphoglycerate dehydrogenase, chloroplastic"/>
    <property type="match status" value="1"/>
</dbReference>
<dbReference type="Pfam" id="PF01842">
    <property type="entry name" value="ACT"/>
    <property type="match status" value="1"/>
</dbReference>
<evidence type="ECO:0000313" key="12">
    <source>
        <dbReference type="Proteomes" id="UP000030437"/>
    </source>
</evidence>
<dbReference type="FunFam" id="3.30.1330.90:FF:000003">
    <property type="entry name" value="D-3-phosphoglycerate dehydrogenase"/>
    <property type="match status" value="1"/>
</dbReference>
<feature type="domain" description="ACT" evidence="10">
    <location>
        <begin position="468"/>
        <end position="540"/>
    </location>
</feature>
<evidence type="ECO:0000256" key="6">
    <source>
        <dbReference type="ARBA" id="ARBA00023027"/>
    </source>
</evidence>
<keyword evidence="5 9" id="KW-0560">Oxidoreductase</keyword>
<dbReference type="InterPro" id="IPR029009">
    <property type="entry name" value="ASB_dom_sf"/>
</dbReference>
<evidence type="ECO:0000256" key="4">
    <source>
        <dbReference type="ARBA" id="ARBA00021582"/>
    </source>
</evidence>
<gene>
    <name evidence="11" type="ORF">CD32_18735</name>
</gene>
<dbReference type="PROSITE" id="PS00671">
    <property type="entry name" value="D_2_HYDROXYACID_DH_3"/>
    <property type="match status" value="1"/>
</dbReference>
<evidence type="ECO:0000256" key="8">
    <source>
        <dbReference type="ARBA" id="ARBA00048731"/>
    </source>
</evidence>
<keyword evidence="12" id="KW-1185">Reference proteome</keyword>
<comment type="pathway">
    <text evidence="2 9">Amino-acid biosynthesis; L-serine biosynthesis; L-serine from 3-phospho-D-glycerate: step 1/3.</text>
</comment>
<dbReference type="Pfam" id="PF00389">
    <property type="entry name" value="2-Hacid_dh"/>
    <property type="match status" value="1"/>
</dbReference>
<dbReference type="Proteomes" id="UP000030437">
    <property type="component" value="Unassembled WGS sequence"/>
</dbReference>
<organism evidence="11 12">
    <name type="scientific">Lysinibacillus odysseyi 34hs-1 = NBRC 100172</name>
    <dbReference type="NCBI Taxonomy" id="1220589"/>
    <lineage>
        <taxon>Bacteria</taxon>
        <taxon>Bacillati</taxon>
        <taxon>Bacillota</taxon>
        <taxon>Bacilli</taxon>
        <taxon>Bacillales</taxon>
        <taxon>Bacillaceae</taxon>
        <taxon>Lysinibacillus</taxon>
    </lineage>
</organism>
<dbReference type="CDD" id="cd04902">
    <property type="entry name" value="ACT_3PGDH-xct"/>
    <property type="match status" value="1"/>
</dbReference>
<dbReference type="InterPro" id="IPR006236">
    <property type="entry name" value="PGDH"/>
</dbReference>
<dbReference type="eggNOG" id="COG0111">
    <property type="taxonomic scope" value="Bacteria"/>
</dbReference>
<dbReference type="SUPFAM" id="SSF55021">
    <property type="entry name" value="ACT-like"/>
    <property type="match status" value="1"/>
</dbReference>
<dbReference type="RefSeq" id="WP_052124951.1">
    <property type="nucleotide sequence ID" value="NZ_AVCX01000002.1"/>
</dbReference>
<dbReference type="PROSITE" id="PS00065">
    <property type="entry name" value="D_2_HYDROXYACID_DH_1"/>
    <property type="match status" value="1"/>
</dbReference>
<dbReference type="Gene3D" id="3.30.1330.90">
    <property type="entry name" value="D-3-phosphoglycerate dehydrogenase, domain 3"/>
    <property type="match status" value="1"/>
</dbReference>
<dbReference type="EC" id="1.1.1.95" evidence="9"/>
<evidence type="ECO:0000256" key="9">
    <source>
        <dbReference type="RuleBase" id="RU363003"/>
    </source>
</evidence>
<protein>
    <recommendedName>
        <fullName evidence="4 9">D-3-phosphoglycerate dehydrogenase</fullName>
        <ecNumber evidence="9">1.1.1.95</ecNumber>
    </recommendedName>
</protein>
<evidence type="ECO:0000256" key="5">
    <source>
        <dbReference type="ARBA" id="ARBA00023002"/>
    </source>
</evidence>
<dbReference type="GO" id="GO:0004617">
    <property type="term" value="F:phosphoglycerate dehydrogenase activity"/>
    <property type="evidence" value="ECO:0007669"/>
    <property type="project" value="UniProtKB-UniRule"/>
</dbReference>
<sequence length="540" mass="58594">MATETIERATKTINVFIADPLSEDGIQPLRLETELDLNVIIDTGLSPEQLKEKIADVEVLLVRSQTTVTREIIECAKKLKLIGRAGVGVDNIDLAAATEHGIIVVNAPDGNTNSAAEHTIAMMTSLARHIPQAFNTLKNGKWDRKSYVGVELKNKTLGVVGFGRIGAEVAYRAKGSRMNVMAYDPFLSEERATELGVTKATVEEICTQADFITVHTPLLPETRNLINKEKFAMMKDGVRIINCARGGIINEDDLYDAILEGKVAGAALDVFIEEPATDHKLLTLPQVIATPHLGASTVEAQESVAVDVSNDIIKFFKTGTVTNPVNMPSIPKEKLAEVEPFFALAEKLGKFLIQVSEGTVKELNISYAGEVANYDVRPLTANTIKGLLSTNHGTHVNDVNARYLAERVGIQINEHKTTTAKGFTNLVTVEVKTETETHVVAGTLLNGLGARIVKVEGFVVDVIPQGHLLYIKNTDKPGAIGRVATKLAEKDINIATMQVGRNEIGGSAVMMLVVDNEVTEEDLLYVSQLENIDEVKSITL</sequence>
<dbReference type="InterPro" id="IPR029752">
    <property type="entry name" value="D-isomer_DH_CS1"/>
</dbReference>
<keyword evidence="9" id="KW-0028">Amino-acid biosynthesis</keyword>
<comment type="catalytic activity">
    <reaction evidence="8 9">
        <text>(2R)-3-phosphoglycerate + NAD(+) = 3-phosphooxypyruvate + NADH + H(+)</text>
        <dbReference type="Rhea" id="RHEA:12641"/>
        <dbReference type="ChEBI" id="CHEBI:15378"/>
        <dbReference type="ChEBI" id="CHEBI:18110"/>
        <dbReference type="ChEBI" id="CHEBI:57540"/>
        <dbReference type="ChEBI" id="CHEBI:57945"/>
        <dbReference type="ChEBI" id="CHEBI:58272"/>
        <dbReference type="EC" id="1.1.1.95"/>
    </reaction>
</comment>
<dbReference type="InterPro" id="IPR045865">
    <property type="entry name" value="ACT-like_dom_sf"/>
</dbReference>
<dbReference type="GO" id="GO:0006564">
    <property type="term" value="P:L-serine biosynthetic process"/>
    <property type="evidence" value="ECO:0007669"/>
    <property type="project" value="UniProtKB-UniRule"/>
</dbReference>
<dbReference type="STRING" id="1220589.CD32_18735"/>
<dbReference type="InterPro" id="IPR029753">
    <property type="entry name" value="D-isomer_DH_CS"/>
</dbReference>
<dbReference type="Pfam" id="PF02826">
    <property type="entry name" value="2-Hacid_dh_C"/>
    <property type="match status" value="1"/>
</dbReference>
<dbReference type="GO" id="GO:0051287">
    <property type="term" value="F:NAD binding"/>
    <property type="evidence" value="ECO:0007669"/>
    <property type="project" value="UniProtKB-UniRule"/>
</dbReference>
<evidence type="ECO:0000256" key="1">
    <source>
        <dbReference type="ARBA" id="ARBA00003800"/>
    </source>
</evidence>
<dbReference type="InterPro" id="IPR045626">
    <property type="entry name" value="PGDH_ASB_dom"/>
</dbReference>
<evidence type="ECO:0000313" key="11">
    <source>
        <dbReference type="EMBL" id="KGR82873.1"/>
    </source>
</evidence>
<dbReference type="EMBL" id="JPVP01000059">
    <property type="protein sequence ID" value="KGR82873.1"/>
    <property type="molecule type" value="Genomic_DNA"/>
</dbReference>
<comment type="catalytic activity">
    <reaction evidence="7">
        <text>(R)-2-hydroxyglutarate + NAD(+) = 2-oxoglutarate + NADH + H(+)</text>
        <dbReference type="Rhea" id="RHEA:49612"/>
        <dbReference type="ChEBI" id="CHEBI:15378"/>
        <dbReference type="ChEBI" id="CHEBI:15801"/>
        <dbReference type="ChEBI" id="CHEBI:16810"/>
        <dbReference type="ChEBI" id="CHEBI:57540"/>
        <dbReference type="ChEBI" id="CHEBI:57945"/>
        <dbReference type="EC" id="1.1.1.399"/>
    </reaction>
</comment>
<evidence type="ECO:0000256" key="3">
    <source>
        <dbReference type="ARBA" id="ARBA00005854"/>
    </source>
</evidence>
<dbReference type="NCBIfam" id="TIGR01327">
    <property type="entry name" value="PGDH"/>
    <property type="match status" value="1"/>
</dbReference>
<comment type="function">
    <text evidence="1">Catalyzes the reversible oxidation of 3-phospho-D-glycerate to 3-phosphonooxypyruvate, the first step of the phosphorylated L-serine biosynthesis pathway. Also catalyzes the reversible oxidation of 2-hydroxyglutarate to 2-oxoglutarate.</text>
</comment>
<name>A0A0A3IJ80_9BACI</name>
<dbReference type="UniPathway" id="UPA00135">
    <property type="reaction ID" value="UER00196"/>
</dbReference>
<reference evidence="11 12" key="1">
    <citation type="submission" date="2014-02" db="EMBL/GenBank/DDBJ databases">
        <title>Draft genome sequence of Lysinibacillus odysseyi NBRC 100172.</title>
        <authorList>
            <person name="Zhang F."/>
            <person name="Wang G."/>
            <person name="Zhang L."/>
        </authorList>
    </citation>
    <scope>NUCLEOTIDE SEQUENCE [LARGE SCALE GENOMIC DNA]</scope>
    <source>
        <strain evidence="11 12">NBRC 100172</strain>
    </source>
</reference>
<dbReference type="SUPFAM" id="SSF143548">
    <property type="entry name" value="Serine metabolism enzymes domain"/>
    <property type="match status" value="1"/>
</dbReference>
<comment type="caution">
    <text evidence="11">The sequence shown here is derived from an EMBL/GenBank/DDBJ whole genome shotgun (WGS) entry which is preliminary data.</text>
</comment>
<dbReference type="InterPro" id="IPR006140">
    <property type="entry name" value="D-isomer_DH_NAD-bd"/>
</dbReference>
<proteinExistence type="inferred from homology"/>
<dbReference type="FunFam" id="3.40.50.720:FF:000021">
    <property type="entry name" value="D-3-phosphoglycerate dehydrogenase"/>
    <property type="match status" value="1"/>
</dbReference>
<dbReference type="InterPro" id="IPR006139">
    <property type="entry name" value="D-isomer_2_OHA_DH_cat_dom"/>
</dbReference>